<dbReference type="CTD" id="20210946"/>
<organism evidence="11 12">
    <name type="scientific">Helobdella robusta</name>
    <name type="common">Californian leech</name>
    <dbReference type="NCBI Taxonomy" id="6412"/>
    <lineage>
        <taxon>Eukaryota</taxon>
        <taxon>Metazoa</taxon>
        <taxon>Spiralia</taxon>
        <taxon>Lophotrochozoa</taxon>
        <taxon>Annelida</taxon>
        <taxon>Clitellata</taxon>
        <taxon>Hirudinea</taxon>
        <taxon>Rhynchobdellida</taxon>
        <taxon>Glossiphoniidae</taxon>
        <taxon>Helobdella</taxon>
    </lineage>
</organism>
<evidence type="ECO:0000256" key="3">
    <source>
        <dbReference type="ARBA" id="ARBA00022475"/>
    </source>
</evidence>
<dbReference type="Proteomes" id="UP000015101">
    <property type="component" value="Unassembled WGS sequence"/>
</dbReference>
<evidence type="ECO:0000313" key="11">
    <source>
        <dbReference type="EnsemblMetazoa" id="HelroP188571"/>
    </source>
</evidence>
<dbReference type="InterPro" id="IPR036058">
    <property type="entry name" value="Kazal_dom_sf"/>
</dbReference>
<keyword evidence="4 8" id="KW-0812">Transmembrane</keyword>
<reference evidence="10 12" key="2">
    <citation type="journal article" date="2013" name="Nature">
        <title>Insights into bilaterian evolution from three spiralian genomes.</title>
        <authorList>
            <person name="Simakov O."/>
            <person name="Marletaz F."/>
            <person name="Cho S.J."/>
            <person name="Edsinger-Gonzales E."/>
            <person name="Havlak P."/>
            <person name="Hellsten U."/>
            <person name="Kuo D.H."/>
            <person name="Larsson T."/>
            <person name="Lv J."/>
            <person name="Arendt D."/>
            <person name="Savage R."/>
            <person name="Osoegawa K."/>
            <person name="de Jong P."/>
            <person name="Grimwood J."/>
            <person name="Chapman J.A."/>
            <person name="Shapiro H."/>
            <person name="Aerts A."/>
            <person name="Otillar R.P."/>
            <person name="Terry A.Y."/>
            <person name="Boore J.L."/>
            <person name="Grigoriev I.V."/>
            <person name="Lindberg D.R."/>
            <person name="Seaver E.C."/>
            <person name="Weisblat D.A."/>
            <person name="Putnam N.H."/>
            <person name="Rokhsar D.S."/>
        </authorList>
    </citation>
    <scope>NUCLEOTIDE SEQUENCE</scope>
</reference>
<dbReference type="Pfam" id="PF03137">
    <property type="entry name" value="OATP"/>
    <property type="match status" value="1"/>
</dbReference>
<dbReference type="SUPFAM" id="SSF100895">
    <property type="entry name" value="Kazal-type serine protease inhibitors"/>
    <property type="match status" value="1"/>
</dbReference>
<reference evidence="11" key="3">
    <citation type="submission" date="2015-06" db="UniProtKB">
        <authorList>
            <consortium name="EnsemblMetazoa"/>
        </authorList>
    </citation>
    <scope>IDENTIFICATION</scope>
</reference>
<dbReference type="KEGG" id="hro:HELRODRAFT_188571"/>
<feature type="domain" description="Kazal-like" evidence="9">
    <location>
        <begin position="71"/>
        <end position="127"/>
    </location>
</feature>
<keyword evidence="5 8" id="KW-1133">Transmembrane helix</keyword>
<dbReference type="GeneID" id="20210946"/>
<dbReference type="InParanoid" id="T1FQ49"/>
<dbReference type="GO" id="GO:0043252">
    <property type="term" value="P:sodium-independent organic anion transport"/>
    <property type="evidence" value="ECO:0000318"/>
    <property type="project" value="GO_Central"/>
</dbReference>
<feature type="transmembrane region" description="Helical" evidence="8">
    <location>
        <begin position="144"/>
        <end position="163"/>
    </location>
</feature>
<evidence type="ECO:0000313" key="12">
    <source>
        <dbReference type="Proteomes" id="UP000015101"/>
    </source>
</evidence>
<keyword evidence="7" id="KW-1015">Disulfide bond</keyword>
<evidence type="ECO:0000256" key="1">
    <source>
        <dbReference type="ARBA" id="ARBA00004651"/>
    </source>
</evidence>
<proteinExistence type="inferred from homology"/>
<dbReference type="HOGENOM" id="CLU_008954_3_1_1"/>
<evidence type="ECO:0000259" key="9">
    <source>
        <dbReference type="PROSITE" id="PS51465"/>
    </source>
</evidence>
<dbReference type="Pfam" id="PF07648">
    <property type="entry name" value="Kazal_2"/>
    <property type="match status" value="1"/>
</dbReference>
<name>T1FQ49_HELRO</name>
<dbReference type="RefSeq" id="XP_009019496.1">
    <property type="nucleotide sequence ID" value="XM_009021248.1"/>
</dbReference>
<dbReference type="InterPro" id="IPR036259">
    <property type="entry name" value="MFS_trans_sf"/>
</dbReference>
<dbReference type="AlphaFoldDB" id="T1FQ49"/>
<dbReference type="SUPFAM" id="SSF103473">
    <property type="entry name" value="MFS general substrate transporter"/>
    <property type="match status" value="1"/>
</dbReference>
<protein>
    <recommendedName>
        <fullName evidence="9">Kazal-like domain-containing protein</fullName>
    </recommendedName>
</protein>
<dbReference type="PROSITE" id="PS51465">
    <property type="entry name" value="KAZAL_2"/>
    <property type="match status" value="1"/>
</dbReference>
<evidence type="ECO:0000256" key="8">
    <source>
        <dbReference type="SAM" id="Phobius"/>
    </source>
</evidence>
<dbReference type="OMA" id="WICIRTS"/>
<keyword evidence="6 8" id="KW-0472">Membrane</keyword>
<dbReference type="EnsemblMetazoa" id="HelroT188571">
    <property type="protein sequence ID" value="HelroP188571"/>
    <property type="gene ID" value="HelroG188571"/>
</dbReference>
<dbReference type="GO" id="GO:0016323">
    <property type="term" value="C:basolateral plasma membrane"/>
    <property type="evidence" value="ECO:0000318"/>
    <property type="project" value="GO_Central"/>
</dbReference>
<dbReference type="OrthoDB" id="5062115at2759"/>
<dbReference type="PANTHER" id="PTHR11388:SF142">
    <property type="entry name" value="SOLUTE CARRIER ORGANIC ANION TRANSPORTER FAMILY MEMBER 5A1"/>
    <property type="match status" value="1"/>
</dbReference>
<keyword evidence="3" id="KW-1003">Cell membrane</keyword>
<feature type="transmembrane region" description="Helical" evidence="8">
    <location>
        <begin position="242"/>
        <end position="260"/>
    </location>
</feature>
<dbReference type="PANTHER" id="PTHR11388">
    <property type="entry name" value="ORGANIC ANION TRANSPORTER"/>
    <property type="match status" value="1"/>
</dbReference>
<feature type="transmembrane region" description="Helical" evidence="8">
    <location>
        <begin position="32"/>
        <end position="53"/>
    </location>
</feature>
<accession>T1FQ49</accession>
<feature type="transmembrane region" description="Helical" evidence="8">
    <location>
        <begin position="184"/>
        <end position="202"/>
    </location>
</feature>
<sequence length="284" mass="31127">MVPSAASGLTSYVGGVVSGKLKPSLDFAVTKNMMITSVGSIVNIFVLLAIMFIQCPANNFPHGYSESTKSVNLTSACNKNCSCLVDSFDPVCGVDNVWYLSPCHAGCSAHFSNSNGSMMFSNCSCINGEQQTAEAGYCDNSCTFFLILYIIGLTLFCSVSNLYNVPITNVILKCVDEEDKSLALGIQLILICLAMLPSPLIYGQLIDWTCILWKTSSCSDARGSCLAYDNSMLRLVMHGNTLFWRFMAAVFYTISFLLSWRKFKKLELKNVDNSNDTKGKHVKN</sequence>
<dbReference type="EMBL" id="KB096742">
    <property type="protein sequence ID" value="ESO02088.1"/>
    <property type="molecule type" value="Genomic_DNA"/>
</dbReference>
<evidence type="ECO:0000256" key="7">
    <source>
        <dbReference type="ARBA" id="ARBA00023157"/>
    </source>
</evidence>
<comment type="subcellular location">
    <subcellularLocation>
        <location evidence="1">Cell membrane</location>
        <topology evidence="1">Multi-pass membrane protein</topology>
    </subcellularLocation>
</comment>
<dbReference type="eggNOG" id="KOG3626">
    <property type="taxonomic scope" value="Eukaryota"/>
</dbReference>
<dbReference type="InterPro" id="IPR004156">
    <property type="entry name" value="OATP"/>
</dbReference>
<dbReference type="EMBL" id="AMQM01000794">
    <property type="status" value="NOT_ANNOTATED_CDS"/>
    <property type="molecule type" value="Genomic_DNA"/>
</dbReference>
<dbReference type="InterPro" id="IPR002350">
    <property type="entry name" value="Kazal_dom"/>
</dbReference>
<evidence type="ECO:0000256" key="2">
    <source>
        <dbReference type="ARBA" id="ARBA00009657"/>
    </source>
</evidence>
<keyword evidence="12" id="KW-1185">Reference proteome</keyword>
<reference evidence="12" key="1">
    <citation type="submission" date="2012-12" db="EMBL/GenBank/DDBJ databases">
        <authorList>
            <person name="Hellsten U."/>
            <person name="Grimwood J."/>
            <person name="Chapman J.A."/>
            <person name="Shapiro H."/>
            <person name="Aerts A."/>
            <person name="Otillar R.P."/>
            <person name="Terry A.Y."/>
            <person name="Boore J.L."/>
            <person name="Simakov O."/>
            <person name="Marletaz F."/>
            <person name="Cho S.-J."/>
            <person name="Edsinger-Gonzales E."/>
            <person name="Havlak P."/>
            <person name="Kuo D.-H."/>
            <person name="Larsson T."/>
            <person name="Lv J."/>
            <person name="Arendt D."/>
            <person name="Savage R."/>
            <person name="Osoegawa K."/>
            <person name="de Jong P."/>
            <person name="Lindberg D.R."/>
            <person name="Seaver E.C."/>
            <person name="Weisblat D.A."/>
            <person name="Putnam N.H."/>
            <person name="Grigoriev I.V."/>
            <person name="Rokhsar D.S."/>
        </authorList>
    </citation>
    <scope>NUCLEOTIDE SEQUENCE</scope>
</reference>
<dbReference type="GO" id="GO:0015347">
    <property type="term" value="F:sodium-independent organic anion transmembrane transporter activity"/>
    <property type="evidence" value="ECO:0000318"/>
    <property type="project" value="GO_Central"/>
</dbReference>
<evidence type="ECO:0000256" key="6">
    <source>
        <dbReference type="ARBA" id="ARBA00023136"/>
    </source>
</evidence>
<comment type="similarity">
    <text evidence="2">Belongs to the organo anion transporter (TC 2.A.60) family.</text>
</comment>
<evidence type="ECO:0000313" key="10">
    <source>
        <dbReference type="EMBL" id="ESO02088.1"/>
    </source>
</evidence>
<evidence type="ECO:0000256" key="4">
    <source>
        <dbReference type="ARBA" id="ARBA00022692"/>
    </source>
</evidence>
<evidence type="ECO:0000256" key="5">
    <source>
        <dbReference type="ARBA" id="ARBA00022989"/>
    </source>
</evidence>
<gene>
    <name evidence="11" type="primary">20210946</name>
    <name evidence="10" type="ORF">HELRODRAFT_188571</name>
</gene>